<keyword evidence="2" id="KW-1185">Reference proteome</keyword>
<evidence type="ECO:0000313" key="1">
    <source>
        <dbReference type="EMBL" id="KAH7838141.1"/>
    </source>
</evidence>
<gene>
    <name evidence="1" type="ORF">Vadar_022517</name>
</gene>
<dbReference type="EMBL" id="CM037156">
    <property type="protein sequence ID" value="KAH7838141.1"/>
    <property type="molecule type" value="Genomic_DNA"/>
</dbReference>
<dbReference type="Proteomes" id="UP000828048">
    <property type="component" value="Chromosome 6"/>
</dbReference>
<evidence type="ECO:0000313" key="2">
    <source>
        <dbReference type="Proteomes" id="UP000828048"/>
    </source>
</evidence>
<comment type="caution">
    <text evidence="1">The sequence shown here is derived from an EMBL/GenBank/DDBJ whole genome shotgun (WGS) entry which is preliminary data.</text>
</comment>
<proteinExistence type="predicted"/>
<accession>A0ACB7XC49</accession>
<reference evidence="1 2" key="1">
    <citation type="journal article" date="2021" name="Hortic Res">
        <title>High-quality reference genome and annotation aids understanding of berry development for evergreen blueberry (Vaccinium darrowii).</title>
        <authorList>
            <person name="Yu J."/>
            <person name="Hulse-Kemp A.M."/>
            <person name="Babiker E."/>
            <person name="Staton M."/>
        </authorList>
    </citation>
    <scope>NUCLEOTIDE SEQUENCE [LARGE SCALE GENOMIC DNA]</scope>
    <source>
        <strain evidence="2">cv. NJ 8807/NJ 8810</strain>
        <tissue evidence="1">Young leaf</tissue>
    </source>
</reference>
<name>A0ACB7XC49_9ERIC</name>
<sequence>MFKEGVKKTPGRSLIELGNRAFEFVMGDRSHPRTTNTYAMLREITKLLKLEGYVPHTANVLADIEDEEKDTALSYHCEKLQSHSCSLVHHLGWAGPGLRPIITD</sequence>
<protein>
    <submittedName>
        <fullName evidence="1">Uncharacterized protein</fullName>
    </submittedName>
</protein>
<organism evidence="1 2">
    <name type="scientific">Vaccinium darrowii</name>
    <dbReference type="NCBI Taxonomy" id="229202"/>
    <lineage>
        <taxon>Eukaryota</taxon>
        <taxon>Viridiplantae</taxon>
        <taxon>Streptophyta</taxon>
        <taxon>Embryophyta</taxon>
        <taxon>Tracheophyta</taxon>
        <taxon>Spermatophyta</taxon>
        <taxon>Magnoliopsida</taxon>
        <taxon>eudicotyledons</taxon>
        <taxon>Gunneridae</taxon>
        <taxon>Pentapetalae</taxon>
        <taxon>asterids</taxon>
        <taxon>Ericales</taxon>
        <taxon>Ericaceae</taxon>
        <taxon>Vaccinioideae</taxon>
        <taxon>Vaccinieae</taxon>
        <taxon>Vaccinium</taxon>
    </lineage>
</organism>